<keyword evidence="12 16" id="KW-0560">Oxidoreductase</keyword>
<dbReference type="InterPro" id="IPR003170">
    <property type="entry name" value="MurB"/>
</dbReference>
<feature type="domain" description="FAD-binding PCMH-type" evidence="17">
    <location>
        <begin position="32"/>
        <end position="199"/>
    </location>
</feature>
<evidence type="ECO:0000313" key="19">
    <source>
        <dbReference type="Proteomes" id="UP000824090"/>
    </source>
</evidence>
<evidence type="ECO:0000256" key="3">
    <source>
        <dbReference type="ARBA" id="ARBA00004496"/>
    </source>
</evidence>
<keyword evidence="8 16" id="KW-0274">FAD</keyword>
<evidence type="ECO:0000259" key="17">
    <source>
        <dbReference type="PROSITE" id="PS51387"/>
    </source>
</evidence>
<dbReference type="PANTHER" id="PTHR21071:SF4">
    <property type="entry name" value="UDP-N-ACETYLENOLPYRUVOYLGLUCOSAMINE REDUCTASE"/>
    <property type="match status" value="1"/>
</dbReference>
<keyword evidence="13 16" id="KW-0131">Cell cycle</keyword>
<comment type="pathway">
    <text evidence="4 16">Cell wall biogenesis; peptidoglycan biosynthesis.</text>
</comment>
<dbReference type="NCBIfam" id="TIGR00179">
    <property type="entry name" value="murB"/>
    <property type="match status" value="1"/>
</dbReference>
<reference evidence="18" key="1">
    <citation type="submission" date="2020-10" db="EMBL/GenBank/DDBJ databases">
        <authorList>
            <person name="Gilroy R."/>
        </authorList>
    </citation>
    <scope>NUCLEOTIDE SEQUENCE</scope>
    <source>
        <strain evidence="18">ChiHcec3-6078</strain>
    </source>
</reference>
<protein>
    <recommendedName>
        <fullName evidence="16">UDP-N-acetylenolpyruvoylglucosamine reductase</fullName>
        <ecNumber evidence="16">1.3.1.98</ecNumber>
    </recommendedName>
    <alternativeName>
        <fullName evidence="16">UDP-N-acetylmuramate dehydrogenase</fullName>
    </alternativeName>
</protein>
<dbReference type="InterPro" id="IPR036635">
    <property type="entry name" value="MurB_C_sf"/>
</dbReference>
<comment type="cofactor">
    <cofactor evidence="1 16">
        <name>FAD</name>
        <dbReference type="ChEBI" id="CHEBI:57692"/>
    </cofactor>
</comment>
<keyword evidence="10 16" id="KW-0133">Cell shape</keyword>
<keyword evidence="5 16" id="KW-0963">Cytoplasm</keyword>
<dbReference type="InterPro" id="IPR011601">
    <property type="entry name" value="MurB_C"/>
</dbReference>
<dbReference type="GO" id="GO:0051301">
    <property type="term" value="P:cell division"/>
    <property type="evidence" value="ECO:0007669"/>
    <property type="project" value="UniProtKB-KW"/>
</dbReference>
<evidence type="ECO:0000256" key="13">
    <source>
        <dbReference type="ARBA" id="ARBA00023306"/>
    </source>
</evidence>
<comment type="subcellular location">
    <subcellularLocation>
        <location evidence="3 16">Cytoplasm</location>
    </subcellularLocation>
</comment>
<dbReference type="GO" id="GO:0005829">
    <property type="term" value="C:cytosol"/>
    <property type="evidence" value="ECO:0007669"/>
    <property type="project" value="TreeGrafter"/>
</dbReference>
<keyword evidence="9 16" id="KW-0521">NADP</keyword>
<dbReference type="InterPro" id="IPR006094">
    <property type="entry name" value="Oxid_FAD_bind_N"/>
</dbReference>
<dbReference type="InterPro" id="IPR016169">
    <property type="entry name" value="FAD-bd_PCMH_sub2"/>
</dbReference>
<dbReference type="NCBIfam" id="NF010480">
    <property type="entry name" value="PRK13905.1"/>
    <property type="match status" value="1"/>
</dbReference>
<evidence type="ECO:0000256" key="11">
    <source>
        <dbReference type="ARBA" id="ARBA00022984"/>
    </source>
</evidence>
<dbReference type="EC" id="1.3.1.98" evidence="16"/>
<comment type="catalytic activity">
    <reaction evidence="15 16">
        <text>UDP-N-acetyl-alpha-D-muramate + NADP(+) = UDP-N-acetyl-3-O-(1-carboxyvinyl)-alpha-D-glucosamine + NADPH + H(+)</text>
        <dbReference type="Rhea" id="RHEA:12248"/>
        <dbReference type="ChEBI" id="CHEBI:15378"/>
        <dbReference type="ChEBI" id="CHEBI:57783"/>
        <dbReference type="ChEBI" id="CHEBI:58349"/>
        <dbReference type="ChEBI" id="CHEBI:68483"/>
        <dbReference type="ChEBI" id="CHEBI:70757"/>
        <dbReference type="EC" id="1.3.1.98"/>
    </reaction>
</comment>
<evidence type="ECO:0000313" key="18">
    <source>
        <dbReference type="EMBL" id="HIU25578.1"/>
    </source>
</evidence>
<evidence type="ECO:0000256" key="1">
    <source>
        <dbReference type="ARBA" id="ARBA00001974"/>
    </source>
</evidence>
<evidence type="ECO:0000256" key="6">
    <source>
        <dbReference type="ARBA" id="ARBA00022618"/>
    </source>
</evidence>
<keyword evidence="7 16" id="KW-0285">Flavoprotein</keyword>
<dbReference type="Pfam" id="PF02873">
    <property type="entry name" value="MurB_C"/>
    <property type="match status" value="1"/>
</dbReference>
<evidence type="ECO:0000256" key="9">
    <source>
        <dbReference type="ARBA" id="ARBA00022857"/>
    </source>
</evidence>
<reference evidence="18" key="2">
    <citation type="journal article" date="2021" name="PeerJ">
        <title>Extensive microbial diversity within the chicken gut microbiome revealed by metagenomics and culture.</title>
        <authorList>
            <person name="Gilroy R."/>
            <person name="Ravi A."/>
            <person name="Getino M."/>
            <person name="Pursley I."/>
            <person name="Horton D.L."/>
            <person name="Alikhan N.F."/>
            <person name="Baker D."/>
            <person name="Gharbi K."/>
            <person name="Hall N."/>
            <person name="Watson M."/>
            <person name="Adriaenssens E.M."/>
            <person name="Foster-Nyarko E."/>
            <person name="Jarju S."/>
            <person name="Secka A."/>
            <person name="Antonio M."/>
            <person name="Oren A."/>
            <person name="Chaudhuri R.R."/>
            <person name="La Ragione R."/>
            <person name="Hildebrand F."/>
            <person name="Pallen M.J."/>
        </authorList>
    </citation>
    <scope>NUCLEOTIDE SEQUENCE</scope>
    <source>
        <strain evidence="18">ChiHcec3-6078</strain>
    </source>
</reference>
<dbReference type="SUPFAM" id="SSF56194">
    <property type="entry name" value="Uridine diphospho-N-Acetylenolpyruvylglucosamine reductase, MurB, C-terminal domain"/>
    <property type="match status" value="1"/>
</dbReference>
<evidence type="ECO:0000256" key="16">
    <source>
        <dbReference type="HAMAP-Rule" id="MF_00037"/>
    </source>
</evidence>
<feature type="active site" evidence="16">
    <location>
        <position position="178"/>
    </location>
</feature>
<evidence type="ECO:0000256" key="7">
    <source>
        <dbReference type="ARBA" id="ARBA00022630"/>
    </source>
</evidence>
<dbReference type="Gene3D" id="3.30.465.10">
    <property type="match status" value="1"/>
</dbReference>
<dbReference type="InterPro" id="IPR036318">
    <property type="entry name" value="FAD-bd_PCMH-like_sf"/>
</dbReference>
<feature type="active site" description="Proton donor" evidence="16">
    <location>
        <position position="228"/>
    </location>
</feature>
<dbReference type="GO" id="GO:0008360">
    <property type="term" value="P:regulation of cell shape"/>
    <property type="evidence" value="ECO:0007669"/>
    <property type="project" value="UniProtKB-KW"/>
</dbReference>
<comment type="caution">
    <text evidence="18">The sequence shown here is derived from an EMBL/GenBank/DDBJ whole genome shotgun (WGS) entry which is preliminary data.</text>
</comment>
<evidence type="ECO:0000256" key="12">
    <source>
        <dbReference type="ARBA" id="ARBA00023002"/>
    </source>
</evidence>
<dbReference type="InterPro" id="IPR016167">
    <property type="entry name" value="FAD-bd_PCMH_sub1"/>
</dbReference>
<proteinExistence type="inferred from homology"/>
<keyword evidence="6 16" id="KW-0132">Cell division</keyword>
<comment type="function">
    <text evidence="2 16">Cell wall formation.</text>
</comment>
<sequence length="304" mass="33098">MNTEAIKERLKREVKGIKLEEKAPMKRYTSFRAGGEAELMAMPDGVHDLKRLLVILEEEKCPFFILGNGSNVLVRDGGYRGVIVKIGESFASIEGREDRLVCGCGALLSAAAREAAERGLSGLEFASGIPGSVGGAVFMNAGAYDGEMAHVLEKVRLVSRDGSRDFYVTGKELQMGYRHTLLHETGDIAVEAVMKLKAGDRETIKLKMADFTERRNKKQPVAYPSAGSFFKRPEGYFAGKLIQDAGLKGLSVGGARVSELHSGFIINTGNATAGDILRLMEIVQAAVMDRFNVRLEPEVRIIGE</sequence>
<dbReference type="Gene3D" id="3.30.43.10">
    <property type="entry name" value="Uridine Diphospho-n-acetylenolpyruvylglucosamine Reductase, domain 2"/>
    <property type="match status" value="1"/>
</dbReference>
<evidence type="ECO:0000256" key="2">
    <source>
        <dbReference type="ARBA" id="ARBA00003921"/>
    </source>
</evidence>
<dbReference type="HAMAP" id="MF_00037">
    <property type="entry name" value="MurB"/>
    <property type="match status" value="1"/>
</dbReference>
<dbReference type="AlphaFoldDB" id="A0A9D1I1N3"/>
<gene>
    <name evidence="16 18" type="primary">murB</name>
    <name evidence="18" type="ORF">IAC50_03705</name>
</gene>
<evidence type="ECO:0000256" key="5">
    <source>
        <dbReference type="ARBA" id="ARBA00022490"/>
    </source>
</evidence>
<keyword evidence="11 16" id="KW-0573">Peptidoglycan synthesis</keyword>
<dbReference type="GO" id="GO:0009252">
    <property type="term" value="P:peptidoglycan biosynthetic process"/>
    <property type="evidence" value="ECO:0007669"/>
    <property type="project" value="UniProtKB-UniRule"/>
</dbReference>
<evidence type="ECO:0000256" key="4">
    <source>
        <dbReference type="ARBA" id="ARBA00004752"/>
    </source>
</evidence>
<dbReference type="GO" id="GO:0071555">
    <property type="term" value="P:cell wall organization"/>
    <property type="evidence" value="ECO:0007669"/>
    <property type="project" value="UniProtKB-KW"/>
</dbReference>
<dbReference type="Proteomes" id="UP000824090">
    <property type="component" value="Unassembled WGS sequence"/>
</dbReference>
<organism evidence="18 19">
    <name type="scientific">Candidatus Allocopromorpha excrementigallinarum</name>
    <dbReference type="NCBI Taxonomy" id="2840742"/>
    <lineage>
        <taxon>Bacteria</taxon>
        <taxon>Bacillati</taxon>
        <taxon>Bacillota</taxon>
        <taxon>Clostridia</taxon>
        <taxon>Eubacteriales</taxon>
        <taxon>Eubacteriaceae</taxon>
        <taxon>Eubacteriaceae incertae sedis</taxon>
        <taxon>Candidatus Allocopromorpha</taxon>
    </lineage>
</organism>
<keyword evidence="14 16" id="KW-0961">Cell wall biogenesis/degradation</keyword>
<name>A0A9D1I1N3_9FIRM</name>
<comment type="similarity">
    <text evidence="16">Belongs to the MurB family.</text>
</comment>
<accession>A0A9D1I1N3</accession>
<evidence type="ECO:0000256" key="15">
    <source>
        <dbReference type="ARBA" id="ARBA00048914"/>
    </source>
</evidence>
<dbReference type="GO" id="GO:0071949">
    <property type="term" value="F:FAD binding"/>
    <property type="evidence" value="ECO:0007669"/>
    <property type="project" value="InterPro"/>
</dbReference>
<evidence type="ECO:0000256" key="14">
    <source>
        <dbReference type="ARBA" id="ARBA00023316"/>
    </source>
</evidence>
<evidence type="ECO:0000256" key="8">
    <source>
        <dbReference type="ARBA" id="ARBA00022827"/>
    </source>
</evidence>
<dbReference type="EMBL" id="DVMP01000072">
    <property type="protein sequence ID" value="HIU25578.1"/>
    <property type="molecule type" value="Genomic_DNA"/>
</dbReference>
<dbReference type="InterPro" id="IPR016166">
    <property type="entry name" value="FAD-bd_PCMH"/>
</dbReference>
<evidence type="ECO:0000256" key="10">
    <source>
        <dbReference type="ARBA" id="ARBA00022960"/>
    </source>
</evidence>
<dbReference type="SUPFAM" id="SSF56176">
    <property type="entry name" value="FAD-binding/transporter-associated domain-like"/>
    <property type="match status" value="1"/>
</dbReference>
<feature type="active site" evidence="16">
    <location>
        <position position="298"/>
    </location>
</feature>
<dbReference type="GO" id="GO:0008762">
    <property type="term" value="F:UDP-N-acetylmuramate dehydrogenase activity"/>
    <property type="evidence" value="ECO:0007669"/>
    <property type="project" value="UniProtKB-UniRule"/>
</dbReference>
<dbReference type="PROSITE" id="PS51387">
    <property type="entry name" value="FAD_PCMH"/>
    <property type="match status" value="1"/>
</dbReference>
<dbReference type="Pfam" id="PF01565">
    <property type="entry name" value="FAD_binding_4"/>
    <property type="match status" value="1"/>
</dbReference>
<dbReference type="PANTHER" id="PTHR21071">
    <property type="entry name" value="UDP-N-ACETYLENOLPYRUVOYLGLUCOSAMINE REDUCTASE"/>
    <property type="match status" value="1"/>
</dbReference>
<dbReference type="Gene3D" id="3.90.78.10">
    <property type="entry name" value="UDP-N-acetylenolpyruvoylglucosamine reductase, C-terminal domain"/>
    <property type="match status" value="1"/>
</dbReference>